<dbReference type="Proteomes" id="UP000610862">
    <property type="component" value="Unassembled WGS sequence"/>
</dbReference>
<dbReference type="InterPro" id="IPR006674">
    <property type="entry name" value="HD_domain"/>
</dbReference>
<evidence type="ECO:0000313" key="2">
    <source>
        <dbReference type="EMBL" id="MBC8569045.1"/>
    </source>
</evidence>
<accession>A0A926E722</accession>
<evidence type="ECO:0000313" key="3">
    <source>
        <dbReference type="Proteomes" id="UP000610862"/>
    </source>
</evidence>
<dbReference type="Gene3D" id="1.10.3210.10">
    <property type="entry name" value="Hypothetical protein af1432"/>
    <property type="match status" value="1"/>
</dbReference>
<sequence length="179" mass="20530">MKHPTREECERLLSEYKTPEHVRGHCRAVARTALTISKALNEKGYNLDIGLIQAAGLLHDIARVEDRHWEVGADLMVKLGYEQESRIIRVHMNYSPFSHINEVTETDMVCLGDRLVKEDKYVGLDARIEYIINKAAKNGHPEAKTVILEKKKDTKRFMDEIEEVIGVSIDRLMADSEEE</sequence>
<name>A0A926E722_9FIRM</name>
<comment type="caution">
    <text evidence="2">The sequence shown here is derived from an EMBL/GenBank/DDBJ whole genome shotgun (WGS) entry which is preliminary data.</text>
</comment>
<keyword evidence="3" id="KW-1185">Reference proteome</keyword>
<dbReference type="SUPFAM" id="SSF109604">
    <property type="entry name" value="HD-domain/PDEase-like"/>
    <property type="match status" value="1"/>
</dbReference>
<organism evidence="2 3">
    <name type="scientific">Lentihominibacter hominis</name>
    <dbReference type="NCBI Taxonomy" id="2763645"/>
    <lineage>
        <taxon>Bacteria</taxon>
        <taxon>Bacillati</taxon>
        <taxon>Bacillota</taxon>
        <taxon>Clostridia</taxon>
        <taxon>Peptostreptococcales</taxon>
        <taxon>Anaerovoracaceae</taxon>
        <taxon>Lentihominibacter</taxon>
    </lineage>
</organism>
<dbReference type="Pfam" id="PF01966">
    <property type="entry name" value="HD"/>
    <property type="match status" value="1"/>
</dbReference>
<dbReference type="RefSeq" id="WP_177269052.1">
    <property type="nucleotide sequence ID" value="NZ_JACRTA010000003.1"/>
</dbReference>
<gene>
    <name evidence="2" type="ORF">H8692_09785</name>
</gene>
<dbReference type="AlphaFoldDB" id="A0A926E722"/>
<dbReference type="CDD" id="cd00077">
    <property type="entry name" value="HDc"/>
    <property type="match status" value="1"/>
</dbReference>
<dbReference type="EMBL" id="JACRTA010000003">
    <property type="protein sequence ID" value="MBC8569045.1"/>
    <property type="molecule type" value="Genomic_DNA"/>
</dbReference>
<reference evidence="2" key="1">
    <citation type="submission" date="2020-08" db="EMBL/GenBank/DDBJ databases">
        <title>Genome public.</title>
        <authorList>
            <person name="Liu C."/>
            <person name="Sun Q."/>
        </authorList>
    </citation>
    <scope>NUCLEOTIDE SEQUENCE</scope>
    <source>
        <strain evidence="2">NSJ-24</strain>
    </source>
</reference>
<dbReference type="SMART" id="SM00471">
    <property type="entry name" value="HDc"/>
    <property type="match status" value="1"/>
</dbReference>
<feature type="domain" description="HD/PDEase" evidence="1">
    <location>
        <begin position="18"/>
        <end position="164"/>
    </location>
</feature>
<protein>
    <submittedName>
        <fullName evidence="2">HD domain-containing protein</fullName>
    </submittedName>
</protein>
<evidence type="ECO:0000259" key="1">
    <source>
        <dbReference type="SMART" id="SM00471"/>
    </source>
</evidence>
<proteinExistence type="predicted"/>
<dbReference type="InterPro" id="IPR003607">
    <property type="entry name" value="HD/PDEase_dom"/>
</dbReference>